<organism evidence="1">
    <name type="scientific">Amphimedon queenslandica</name>
    <name type="common">Sponge</name>
    <dbReference type="NCBI Taxonomy" id="400682"/>
    <lineage>
        <taxon>Eukaryota</taxon>
        <taxon>Metazoa</taxon>
        <taxon>Porifera</taxon>
        <taxon>Demospongiae</taxon>
        <taxon>Heteroscleromorpha</taxon>
        <taxon>Haplosclerida</taxon>
        <taxon>Niphatidae</taxon>
        <taxon>Amphimedon</taxon>
    </lineage>
</organism>
<dbReference type="InParanoid" id="A0A1X7T1K7"/>
<reference evidence="1" key="1">
    <citation type="submission" date="2017-05" db="UniProtKB">
        <authorList>
            <consortium name="EnsemblMetazoa"/>
        </authorList>
    </citation>
    <scope>IDENTIFICATION</scope>
</reference>
<dbReference type="EnsemblMetazoa" id="Aqu2.1.08088_001">
    <property type="protein sequence ID" value="Aqu2.1.08088_001"/>
    <property type="gene ID" value="Aqu2.1.08088"/>
</dbReference>
<accession>A0A1X7T1K7</accession>
<name>A0A1X7T1K7_AMPQE</name>
<dbReference type="AlphaFoldDB" id="A0A1X7T1K7"/>
<proteinExistence type="predicted"/>
<dbReference type="OrthoDB" id="6367956at2759"/>
<evidence type="ECO:0000313" key="1">
    <source>
        <dbReference type="EnsemblMetazoa" id="Aqu2.1.08088_001"/>
    </source>
</evidence>
<protein>
    <submittedName>
        <fullName evidence="1">Uncharacterized protein</fullName>
    </submittedName>
</protein>
<sequence length="113" mass="12693">MSSLKFKAGKSFDSTSKEGRSLILHMAGKSPGSVDLIKLPPIPAGGDEVSFQRHNRVLRAEIAKGHNNKQVVSEFMSITFFMRRADILQSPCDINIIFEKYPFLQTDFVCLLF</sequence>